<dbReference type="InterPro" id="IPR036291">
    <property type="entry name" value="NAD(P)-bd_dom_sf"/>
</dbReference>
<dbReference type="InterPro" id="IPR006151">
    <property type="entry name" value="Shikm_DH/Glu-tRNA_Rdtase"/>
</dbReference>
<dbReference type="GO" id="GO:0009423">
    <property type="term" value="P:chorismate biosynthetic process"/>
    <property type="evidence" value="ECO:0007669"/>
    <property type="project" value="TreeGrafter"/>
</dbReference>
<evidence type="ECO:0000259" key="1">
    <source>
        <dbReference type="Pfam" id="PF01488"/>
    </source>
</evidence>
<reference evidence="3" key="1">
    <citation type="submission" date="2018-05" db="EMBL/GenBank/DDBJ databases">
        <authorList>
            <person name="Lanie J.A."/>
            <person name="Ng W.-L."/>
            <person name="Kazmierczak K.M."/>
            <person name="Andrzejewski T.M."/>
            <person name="Davidsen T.M."/>
            <person name="Wayne K.J."/>
            <person name="Tettelin H."/>
            <person name="Glass J.I."/>
            <person name="Rusch D."/>
            <person name="Podicherti R."/>
            <person name="Tsui H.-C.T."/>
            <person name="Winkler M.E."/>
        </authorList>
    </citation>
    <scope>NUCLEOTIDE SEQUENCE</scope>
</reference>
<dbReference type="Pfam" id="PF18317">
    <property type="entry name" value="SDH_C"/>
    <property type="match status" value="1"/>
</dbReference>
<feature type="domain" description="Quinate/shikimate 5-dehydrogenase/glutamyl-tRNA reductase" evidence="1">
    <location>
        <begin position="47"/>
        <end position="121"/>
    </location>
</feature>
<dbReference type="PANTHER" id="PTHR21089">
    <property type="entry name" value="SHIKIMATE DEHYDROGENASE"/>
    <property type="match status" value="1"/>
</dbReference>
<dbReference type="EMBL" id="UINC01026446">
    <property type="protein sequence ID" value="SVB03906.1"/>
    <property type="molecule type" value="Genomic_DNA"/>
</dbReference>
<dbReference type="InterPro" id="IPR022893">
    <property type="entry name" value="Shikimate_DH_fam"/>
</dbReference>
<dbReference type="SUPFAM" id="SSF51735">
    <property type="entry name" value="NAD(P)-binding Rossmann-fold domains"/>
    <property type="match status" value="1"/>
</dbReference>
<dbReference type="AlphaFoldDB" id="A0A382AQY6"/>
<gene>
    <name evidence="3" type="ORF">METZ01_LOCUS156760</name>
</gene>
<dbReference type="GO" id="GO:0004764">
    <property type="term" value="F:shikimate 3-dehydrogenase (NADP+) activity"/>
    <property type="evidence" value="ECO:0007669"/>
    <property type="project" value="InterPro"/>
</dbReference>
<sequence>MCTKLTHRAEISGSVNTIQFDEKMNILGDTTDGQGLLNDLIINHNIELENKSILILGAGGTVKSILERLMSQKIKKIVIANRTISRAEELEKRFNKQANIKTYSYDALPNDSFDIIINGTSLSLSAELPPISKNTIKENTFCYDLMYSNKETIFIKWAIENGASGAADGLGMLVEQAAETFMNWHGIKPDTSSVIKILKDF</sequence>
<accession>A0A382AQY6</accession>
<dbReference type="InterPro" id="IPR041121">
    <property type="entry name" value="SDH_C"/>
</dbReference>
<evidence type="ECO:0000313" key="3">
    <source>
        <dbReference type="EMBL" id="SVB03906.1"/>
    </source>
</evidence>
<evidence type="ECO:0000259" key="2">
    <source>
        <dbReference type="Pfam" id="PF18317"/>
    </source>
</evidence>
<dbReference type="Gene3D" id="3.40.50.720">
    <property type="entry name" value="NAD(P)-binding Rossmann-like Domain"/>
    <property type="match status" value="1"/>
</dbReference>
<dbReference type="GO" id="GO:0005829">
    <property type="term" value="C:cytosol"/>
    <property type="evidence" value="ECO:0007669"/>
    <property type="project" value="TreeGrafter"/>
</dbReference>
<dbReference type="GO" id="GO:0019632">
    <property type="term" value="P:shikimate metabolic process"/>
    <property type="evidence" value="ECO:0007669"/>
    <property type="project" value="TreeGrafter"/>
</dbReference>
<dbReference type="NCBIfam" id="NF001310">
    <property type="entry name" value="PRK00258.1-2"/>
    <property type="match status" value="1"/>
</dbReference>
<dbReference type="GO" id="GO:0050661">
    <property type="term" value="F:NADP binding"/>
    <property type="evidence" value="ECO:0007669"/>
    <property type="project" value="TreeGrafter"/>
</dbReference>
<organism evidence="3">
    <name type="scientific">marine metagenome</name>
    <dbReference type="NCBI Taxonomy" id="408172"/>
    <lineage>
        <taxon>unclassified sequences</taxon>
        <taxon>metagenomes</taxon>
        <taxon>ecological metagenomes</taxon>
    </lineage>
</organism>
<protein>
    <recommendedName>
        <fullName evidence="4">Shikimate dehydrogenase (NADP(+))</fullName>
    </recommendedName>
</protein>
<proteinExistence type="predicted"/>
<dbReference type="Pfam" id="PF01488">
    <property type="entry name" value="Shikimate_DH"/>
    <property type="match status" value="1"/>
</dbReference>
<evidence type="ECO:0008006" key="4">
    <source>
        <dbReference type="Google" id="ProtNLM"/>
    </source>
</evidence>
<dbReference type="PANTHER" id="PTHR21089:SF1">
    <property type="entry name" value="BIFUNCTIONAL 3-DEHYDROQUINATE DEHYDRATASE_SHIKIMATE DEHYDROGENASE, CHLOROPLASTIC"/>
    <property type="match status" value="1"/>
</dbReference>
<feature type="domain" description="SDH C-terminal" evidence="2">
    <location>
        <begin position="169"/>
        <end position="198"/>
    </location>
</feature>
<dbReference type="CDD" id="cd01065">
    <property type="entry name" value="NAD_bind_Shikimate_DH"/>
    <property type="match status" value="1"/>
</dbReference>
<name>A0A382AQY6_9ZZZZ</name>
<dbReference type="Gene3D" id="3.40.50.10860">
    <property type="entry name" value="Leucine Dehydrogenase, chain A, domain 1"/>
    <property type="match status" value="1"/>
</dbReference>